<feature type="region of interest" description="Disordered" evidence="1">
    <location>
        <begin position="57"/>
        <end position="77"/>
    </location>
</feature>
<evidence type="ECO:0000313" key="4">
    <source>
        <dbReference type="Proteomes" id="UP001500843"/>
    </source>
</evidence>
<feature type="transmembrane region" description="Helical" evidence="2">
    <location>
        <begin position="1187"/>
        <end position="1207"/>
    </location>
</feature>
<comment type="caution">
    <text evidence="3">The sequence shown here is derived from an EMBL/GenBank/DDBJ whole genome shotgun (WGS) entry which is preliminary data.</text>
</comment>
<sequence length="1464" mass="150880">MTAGPRTVTARAIYPRRVNPRSTRAMAVPAVLVMVVAALLGLLGPAVAAAAPRAQAATGSEPAPGSQPAAGSGSASEPVAPVVVVGVAGLRWTDVSRSTTPNLWHMVGGGSVASINVRTAAPATCPLDAWLTLSAGTRTVSAGTAERADAPAPEQRDGQPPEARGATSCTPVPEAVGRAGDEPTTAATVDGWAQLPEQEEDPEEGEEPVGLAEVPAPGLLGEMLAEADTCSTAVGPGAAVMLAREDGTVERYVPSLEALQATATSASTDTAGSSDTGWSDVLAECPVTVVDAGSLPEGPERADALDELDSTLSTLRTGLPDGTRVLVAGIADTPLTQQGLQVVVDWVVDVPRVRWLTSDASRSTGFVQLTDLTATAAEAGGALPGPEVEEPGLGPVVEEPAIDGMPIEVGEPRRTTVARTVENRQYINVLAGTIPAEAPAFAGAIALFLLIAVLVLVLPRRTGRPRRGPGPYRQRIALGAALLAVSAPAAASLATLTHWWVWPAPDFGLALSLTAATVLVALVVRGVSRLLPAAPWRNAVAAAGVTWLVFVVDGVTGFTLLQGSLLGSSLATADRFYGFSDVAFLVYAVAGLVLAGGLAAYVVRGRTRAGAGLGDGARRPDPEESARPVWLAGGVVASVALVTVGVDAAPFLGDRLRGLLLFVPFAVVALFAIRSDLVVRLLDARGWLRASPRELSALPPGTSRRARGAGRLTEPVRGVPSAVLALSGALLLSLLFAAAVLPAPGADAAGEESGSLSTADPVVPPGGSVVVIGTQGLRWTDVQPSLDTGTAPAPTLYGLLTDGADAAGLTLPNGRAARCPESGWLSLSAGRLAEVADERDADNHWICSDISVTPAKGDRPAVVDQWDRFIELQRGSGYAAHLGTLGTALADECATAVGPGAAVALAERDGSVGRYFDFDTAVAQGSGAWDCPVTFVDAGSALLDVTQRAELEKEPDGAEQIEALRADLVSAVDLAVWRVLDAAPADTTVLVIDVATVPEHPLELGLAMTRPSAANEGLPRYLASTATRTEGVARLMDVPAAVLDAADVALPADIDATPLLRGGLRPASAWLTADELADMTARDHVRRDAYIWLVDMPFWLGLGLAAVCWWVQRRLRARGRGDVPSGWRRVAEVAATALAALPAGGFLASLTGWWRFDLPVLAIVGATVLATAAVAGLSLLAPRRPLWAAPAVVAGITFAALTLDALFGTPLNRAAPLGSAPTFGARFYGFGNPTFSVYAVAAIVLAAALAQLLVTRGRRVLAALAVTVVGVVSMAVVVWPTLGADLGGGLVLVPAFVVIGTAAAGLRLTFWRFVGVAAAGVGLVALVGVLDWMRPPDSRSHLGRFVGQVIDGEAVSTVLRKALYALNSITGGPAVWVTVLVLVVVGLALFGPATWRARLSPAWFDRAQERWEFLRPALVAMWVMAVLGSLVNDFGLRIAMIALIPAVPLLTMVALRATPTGRRR</sequence>
<evidence type="ECO:0000256" key="1">
    <source>
        <dbReference type="SAM" id="MobiDB-lite"/>
    </source>
</evidence>
<feature type="transmembrane region" description="Helical" evidence="2">
    <location>
        <begin position="1160"/>
        <end position="1180"/>
    </location>
</feature>
<feature type="transmembrane region" description="Helical" evidence="2">
    <location>
        <begin position="1413"/>
        <end position="1431"/>
    </location>
</feature>
<feature type="transmembrane region" description="Helical" evidence="2">
    <location>
        <begin position="1313"/>
        <end position="1333"/>
    </location>
</feature>
<feature type="compositionally biased region" description="Basic and acidic residues" evidence="1">
    <location>
        <begin position="146"/>
        <end position="159"/>
    </location>
</feature>
<dbReference type="EMBL" id="BAABHM010000032">
    <property type="protein sequence ID" value="GAA4719766.1"/>
    <property type="molecule type" value="Genomic_DNA"/>
</dbReference>
<feature type="transmembrane region" description="Helical" evidence="2">
    <location>
        <begin position="658"/>
        <end position="679"/>
    </location>
</feature>
<protein>
    <submittedName>
        <fullName evidence="3">Uncharacterized protein</fullName>
    </submittedName>
</protein>
<feature type="transmembrane region" description="Helical" evidence="2">
    <location>
        <begin position="1261"/>
        <end position="1280"/>
    </location>
</feature>
<feature type="transmembrane region" description="Helical" evidence="2">
    <location>
        <begin position="507"/>
        <end position="527"/>
    </location>
</feature>
<feature type="transmembrane region" description="Helical" evidence="2">
    <location>
        <begin position="721"/>
        <end position="741"/>
    </location>
</feature>
<feature type="transmembrane region" description="Helical" evidence="2">
    <location>
        <begin position="1133"/>
        <end position="1154"/>
    </location>
</feature>
<keyword evidence="4" id="KW-1185">Reference proteome</keyword>
<organism evidence="3 4">
    <name type="scientific">Promicromonospora umidemergens</name>
    <dbReference type="NCBI Taxonomy" id="629679"/>
    <lineage>
        <taxon>Bacteria</taxon>
        <taxon>Bacillati</taxon>
        <taxon>Actinomycetota</taxon>
        <taxon>Actinomycetes</taxon>
        <taxon>Micrococcales</taxon>
        <taxon>Promicromonosporaceae</taxon>
        <taxon>Promicromonospora</taxon>
    </lineage>
</organism>
<feature type="transmembrane region" description="Helical" evidence="2">
    <location>
        <begin position="539"/>
        <end position="562"/>
    </location>
</feature>
<keyword evidence="2" id="KW-1133">Transmembrane helix</keyword>
<keyword evidence="2" id="KW-0472">Membrane</keyword>
<feature type="region of interest" description="Disordered" evidence="1">
    <location>
        <begin position="141"/>
        <end position="184"/>
    </location>
</feature>
<feature type="transmembrane region" description="Helical" evidence="2">
    <location>
        <begin position="1235"/>
        <end position="1254"/>
    </location>
</feature>
<evidence type="ECO:0000313" key="3">
    <source>
        <dbReference type="EMBL" id="GAA4719766.1"/>
    </source>
</evidence>
<keyword evidence="2" id="KW-0812">Transmembrane</keyword>
<feature type="transmembrane region" description="Helical" evidence="2">
    <location>
        <begin position="1286"/>
        <end position="1306"/>
    </location>
</feature>
<feature type="transmembrane region" description="Helical" evidence="2">
    <location>
        <begin position="582"/>
        <end position="603"/>
    </location>
</feature>
<reference evidence="4" key="1">
    <citation type="journal article" date="2019" name="Int. J. Syst. Evol. Microbiol.">
        <title>The Global Catalogue of Microorganisms (GCM) 10K type strain sequencing project: providing services to taxonomists for standard genome sequencing and annotation.</title>
        <authorList>
            <consortium name="The Broad Institute Genomics Platform"/>
            <consortium name="The Broad Institute Genome Sequencing Center for Infectious Disease"/>
            <person name="Wu L."/>
            <person name="Ma J."/>
        </authorList>
    </citation>
    <scope>NUCLEOTIDE SEQUENCE [LARGE SCALE GENOMIC DNA]</scope>
    <source>
        <strain evidence="4">JCM 17975</strain>
    </source>
</reference>
<gene>
    <name evidence="3" type="ORF">GCM10023198_49720</name>
</gene>
<evidence type="ECO:0000256" key="2">
    <source>
        <dbReference type="SAM" id="Phobius"/>
    </source>
</evidence>
<name>A0ABP8Y3G5_9MICO</name>
<feature type="transmembrane region" description="Helical" evidence="2">
    <location>
        <begin position="1437"/>
        <end position="1455"/>
    </location>
</feature>
<proteinExistence type="predicted"/>
<feature type="transmembrane region" description="Helical" evidence="2">
    <location>
        <begin position="1089"/>
        <end position="1112"/>
    </location>
</feature>
<accession>A0ABP8Y3G5</accession>
<feature type="transmembrane region" description="Helical" evidence="2">
    <location>
        <begin position="629"/>
        <end position="652"/>
    </location>
</feature>
<dbReference type="Proteomes" id="UP001500843">
    <property type="component" value="Unassembled WGS sequence"/>
</dbReference>
<feature type="transmembrane region" description="Helical" evidence="2">
    <location>
        <begin position="1374"/>
        <end position="1393"/>
    </location>
</feature>
<feature type="transmembrane region" description="Helical" evidence="2">
    <location>
        <begin position="438"/>
        <end position="458"/>
    </location>
</feature>
<feature type="transmembrane region" description="Helical" evidence="2">
    <location>
        <begin position="478"/>
        <end position="501"/>
    </location>
</feature>